<dbReference type="EMBL" id="AM449155">
    <property type="protein sequence ID" value="CAN67606.1"/>
    <property type="molecule type" value="Genomic_DNA"/>
</dbReference>
<name>A5B7C1_VITVI</name>
<gene>
    <name evidence="1" type="ORF">VITISV_004302</name>
</gene>
<reference evidence="1" key="1">
    <citation type="journal article" date="2007" name="PLoS ONE">
        <title>The first genome sequence of an elite grapevine cultivar (Pinot noir Vitis vinifera L.): coping with a highly heterozygous genome.</title>
        <authorList>
            <person name="Velasco R."/>
            <person name="Zharkikh A."/>
            <person name="Troggio M."/>
            <person name="Cartwright D.A."/>
            <person name="Cestaro A."/>
            <person name="Pruss D."/>
            <person name="Pindo M."/>
            <person name="FitzGerald L.M."/>
            <person name="Vezzulli S."/>
            <person name="Reid J."/>
            <person name="Malacarne G."/>
            <person name="Iliev D."/>
            <person name="Coppola G."/>
            <person name="Wardell B."/>
            <person name="Micheletti D."/>
            <person name="Macalma T."/>
            <person name="Facci M."/>
            <person name="Mitchell J.T."/>
            <person name="Perazzolli M."/>
            <person name="Eldredge G."/>
            <person name="Gatto P."/>
            <person name="Oyzerski R."/>
            <person name="Moretto M."/>
            <person name="Gutin N."/>
            <person name="Stefanini M."/>
            <person name="Chen Y."/>
            <person name="Segala C."/>
            <person name="Davenport C."/>
            <person name="Dematte L."/>
            <person name="Mraz A."/>
            <person name="Battilana J."/>
            <person name="Stormo K."/>
            <person name="Costa F."/>
            <person name="Tao Q."/>
            <person name="Si-Ammour A."/>
            <person name="Harkins T."/>
            <person name="Lackey A."/>
            <person name="Perbost C."/>
            <person name="Taillon B."/>
            <person name="Stella A."/>
            <person name="Solovyev V."/>
            <person name="Fawcett J.A."/>
            <person name="Sterck L."/>
            <person name="Vandepoele K."/>
            <person name="Grando S.M."/>
            <person name="Toppo S."/>
            <person name="Moser C."/>
            <person name="Lanchbury J."/>
            <person name="Bogden R."/>
            <person name="Skolnick M."/>
            <person name="Sgaramella V."/>
            <person name="Bhatnagar S.K."/>
            <person name="Fontana P."/>
            <person name="Gutin A."/>
            <person name="Van de Peer Y."/>
            <person name="Salamini F."/>
            <person name="Viola R."/>
        </authorList>
    </citation>
    <scope>NUCLEOTIDE SEQUENCE</scope>
</reference>
<dbReference type="PANTHER" id="PTHR35283">
    <property type="entry name" value="T12C22.21 PROTEIN"/>
    <property type="match status" value="1"/>
</dbReference>
<protein>
    <submittedName>
        <fullName evidence="1">Uncharacterized protein</fullName>
    </submittedName>
</protein>
<proteinExistence type="predicted"/>
<dbReference type="AlphaFoldDB" id="A5B7C1"/>
<accession>A5B7C1</accession>
<dbReference type="Pfam" id="PF11255">
    <property type="entry name" value="DUF3054"/>
    <property type="match status" value="1"/>
</dbReference>
<dbReference type="InterPro" id="IPR021414">
    <property type="entry name" value="DUF3054"/>
</dbReference>
<organism evidence="1">
    <name type="scientific">Vitis vinifera</name>
    <name type="common">Grape</name>
    <dbReference type="NCBI Taxonomy" id="29760"/>
    <lineage>
        <taxon>Eukaryota</taxon>
        <taxon>Viridiplantae</taxon>
        <taxon>Streptophyta</taxon>
        <taxon>Embryophyta</taxon>
        <taxon>Tracheophyta</taxon>
        <taxon>Spermatophyta</taxon>
        <taxon>Magnoliopsida</taxon>
        <taxon>eudicotyledons</taxon>
        <taxon>Gunneridae</taxon>
        <taxon>Pentapetalae</taxon>
        <taxon>rosids</taxon>
        <taxon>Vitales</taxon>
        <taxon>Vitaceae</taxon>
        <taxon>Viteae</taxon>
        <taxon>Vitis</taxon>
    </lineage>
</organism>
<dbReference type="ExpressionAtlas" id="A5B7C1">
    <property type="expression patterns" value="baseline and differential"/>
</dbReference>
<evidence type="ECO:0000313" key="1">
    <source>
        <dbReference type="EMBL" id="CAN67606.1"/>
    </source>
</evidence>
<dbReference type="PANTHER" id="PTHR35283:SF3">
    <property type="entry name" value="T12C22.21 PROTEIN"/>
    <property type="match status" value="1"/>
</dbReference>
<sequence>MLLVSQAASGGLSGRACCSFSPPPKFSKPKPTLFSNRKSSRRTLHITLAKADGGLDSTPAAKQIPSDSNPSLPLNNDPTVFVGQESVPLEGVIQFEKPNATASRLEKWGWVANSSSFFMSSRVALLAGGDVLALILFSAIGRFSHGFSVIDFETLRTADPFIAGWTLSAYFLGGYGDDGRGMNGLSKAVLAAAKSWALGIPEQHNDVRNMSSLKGRLHPPVVKNMVFCDFCHVQFSITCGLSPDLNDITGIKHMGPNQAFGKLYGIDMGTLLAFLGNLIVVQIGPGDYTGQLFMGLFIVDIRCHSLS</sequence>